<evidence type="ECO:0000313" key="6">
    <source>
        <dbReference type="EMBL" id="QIQ04736.1"/>
    </source>
</evidence>
<dbReference type="Proteomes" id="UP000501179">
    <property type="component" value="Chromosome"/>
</dbReference>
<dbReference type="Pfam" id="PF13354">
    <property type="entry name" value="Beta-lactamase2"/>
    <property type="match status" value="1"/>
</dbReference>
<proteinExistence type="predicted"/>
<dbReference type="GO" id="GO:0008800">
    <property type="term" value="F:beta-lactamase activity"/>
    <property type="evidence" value="ECO:0007669"/>
    <property type="project" value="InterPro"/>
</dbReference>
<dbReference type="SUPFAM" id="SSF56601">
    <property type="entry name" value="beta-lactamase/transpeptidase-like"/>
    <property type="match status" value="1"/>
</dbReference>
<dbReference type="InterPro" id="IPR012338">
    <property type="entry name" value="Beta-lactam/transpept-like"/>
</dbReference>
<dbReference type="InterPro" id="IPR006311">
    <property type="entry name" value="TAT_signal"/>
</dbReference>
<dbReference type="PANTHER" id="PTHR35333:SF3">
    <property type="entry name" value="BETA-LACTAMASE-TYPE TRANSPEPTIDASE FOLD CONTAINING PROTEIN"/>
    <property type="match status" value="1"/>
</dbReference>
<name>A0A6G9H356_9ACTN</name>
<dbReference type="AlphaFoldDB" id="A0A6G9H356"/>
<dbReference type="GO" id="GO:0046677">
    <property type="term" value="P:response to antibiotic"/>
    <property type="evidence" value="ECO:0007669"/>
    <property type="project" value="InterPro"/>
</dbReference>
<reference evidence="6 7" key="1">
    <citation type="submission" date="2020-03" db="EMBL/GenBank/DDBJ databases">
        <title>A novel species.</title>
        <authorList>
            <person name="Gao J."/>
        </authorList>
    </citation>
    <scope>NUCLEOTIDE SEQUENCE [LARGE SCALE GENOMIC DNA]</scope>
    <source>
        <strain evidence="6 7">QMT-12</strain>
    </source>
</reference>
<evidence type="ECO:0000256" key="1">
    <source>
        <dbReference type="ARBA" id="ARBA00018879"/>
    </source>
</evidence>
<dbReference type="EMBL" id="CP050177">
    <property type="protein sequence ID" value="QIQ04736.1"/>
    <property type="molecule type" value="Genomic_DNA"/>
</dbReference>
<organism evidence="6 7">
    <name type="scientific">Streptomyces liangshanensis</name>
    <dbReference type="NCBI Taxonomy" id="2717324"/>
    <lineage>
        <taxon>Bacteria</taxon>
        <taxon>Bacillati</taxon>
        <taxon>Actinomycetota</taxon>
        <taxon>Actinomycetes</taxon>
        <taxon>Kitasatosporales</taxon>
        <taxon>Streptomycetaceae</taxon>
        <taxon>Streptomyces</taxon>
    </lineage>
</organism>
<evidence type="ECO:0000313" key="7">
    <source>
        <dbReference type="Proteomes" id="UP000501179"/>
    </source>
</evidence>
<feature type="signal peptide" evidence="4">
    <location>
        <begin position="1"/>
        <end position="36"/>
    </location>
</feature>
<feature type="chain" id="PRO_5039131138" description="Beta-lactamase" evidence="4">
    <location>
        <begin position="37"/>
        <end position="321"/>
    </location>
</feature>
<evidence type="ECO:0000256" key="2">
    <source>
        <dbReference type="ARBA" id="ARBA00030171"/>
    </source>
</evidence>
<accession>A0A6G9H356</accession>
<gene>
    <name evidence="6" type="ORF">HA039_22820</name>
</gene>
<dbReference type="GO" id="GO:0030655">
    <property type="term" value="P:beta-lactam antibiotic catabolic process"/>
    <property type="evidence" value="ECO:0007669"/>
    <property type="project" value="InterPro"/>
</dbReference>
<evidence type="ECO:0000256" key="4">
    <source>
        <dbReference type="SAM" id="SignalP"/>
    </source>
</evidence>
<evidence type="ECO:0000256" key="3">
    <source>
        <dbReference type="SAM" id="MobiDB-lite"/>
    </source>
</evidence>
<feature type="region of interest" description="Disordered" evidence="3">
    <location>
        <begin position="297"/>
        <end position="321"/>
    </location>
</feature>
<dbReference type="InterPro" id="IPR045155">
    <property type="entry name" value="Beta-lactam_cat"/>
</dbReference>
<feature type="domain" description="Beta-lactamase class A catalytic" evidence="5">
    <location>
        <begin position="121"/>
        <end position="259"/>
    </location>
</feature>
<protein>
    <recommendedName>
        <fullName evidence="1">Beta-lactamase</fullName>
    </recommendedName>
    <alternativeName>
        <fullName evidence="2">Penicillinase</fullName>
    </alternativeName>
</protein>
<keyword evidence="7" id="KW-1185">Reference proteome</keyword>
<sequence length="321" mass="33793">MTTNHPISRRARAALSVALAAGVLVPVAAAAAPAAAATPTVACTSGKAGLAAKLSKDITAALKGRKSTTAIAVYDRTTNTRCDLRATQKFDSASVVKVTVLATLLWDAKKTNRLLTKKEVDLTTAMITKSDNAATSTLWKQLGLTKIKGFLKAAGMTQTTPGADGYWGLTQITARDEQQLLTLITAKNAVLSDNSRSYILGKMNKVVASQRWGVPAGAPATATVQLKNGWLSRSTHGWRVHSIGAFTGKGHNYMITVLTHDNKTMNDGVNTIQAVAKAVHKDLNPATTTAKTALHSVPSTPYEAVPATPEKAAREAVPATR</sequence>
<dbReference type="InterPro" id="IPR000871">
    <property type="entry name" value="Beta-lactam_class-A"/>
</dbReference>
<dbReference type="Gene3D" id="3.40.710.10">
    <property type="entry name" value="DD-peptidase/beta-lactamase superfamily"/>
    <property type="match status" value="1"/>
</dbReference>
<keyword evidence="6" id="KW-0378">Hydrolase</keyword>
<keyword evidence="4" id="KW-0732">Signal</keyword>
<dbReference type="RefSeq" id="WP_167032893.1">
    <property type="nucleotide sequence ID" value="NZ_CP050177.1"/>
</dbReference>
<dbReference type="PROSITE" id="PS51318">
    <property type="entry name" value="TAT"/>
    <property type="match status" value="1"/>
</dbReference>
<dbReference type="PANTHER" id="PTHR35333">
    <property type="entry name" value="BETA-LACTAMASE"/>
    <property type="match status" value="1"/>
</dbReference>
<dbReference type="KEGG" id="slia:HA039_22820"/>
<evidence type="ECO:0000259" key="5">
    <source>
        <dbReference type="Pfam" id="PF13354"/>
    </source>
</evidence>